<dbReference type="InterPro" id="IPR014756">
    <property type="entry name" value="Ig_E-set"/>
</dbReference>
<evidence type="ECO:0000259" key="8">
    <source>
        <dbReference type="SMART" id="SM00973"/>
    </source>
</evidence>
<evidence type="ECO:0000256" key="1">
    <source>
        <dbReference type="ARBA" id="ARBA00004141"/>
    </source>
</evidence>
<dbReference type="GO" id="GO:0016020">
    <property type="term" value="C:membrane"/>
    <property type="evidence" value="ECO:0007669"/>
    <property type="project" value="UniProtKB-SubCell"/>
</dbReference>
<reference evidence="9" key="1">
    <citation type="submission" date="2021-01" db="EMBL/GenBank/DDBJ databases">
        <authorList>
            <consortium name="Genoscope - CEA"/>
            <person name="William W."/>
        </authorList>
    </citation>
    <scope>NUCLEOTIDE SEQUENCE</scope>
</reference>
<proteinExistence type="predicted"/>
<dbReference type="EMBL" id="HG994360">
    <property type="protein sequence ID" value="CAF2084609.1"/>
    <property type="molecule type" value="Genomic_DNA"/>
</dbReference>
<keyword evidence="6" id="KW-0472">Membrane</keyword>
<evidence type="ECO:0000256" key="6">
    <source>
        <dbReference type="ARBA" id="ARBA00023136"/>
    </source>
</evidence>
<dbReference type="Proteomes" id="UP001295469">
    <property type="component" value="Chromosome A06"/>
</dbReference>
<dbReference type="SUPFAM" id="SSF158702">
    <property type="entry name" value="Sec63 N-terminal domain-like"/>
    <property type="match status" value="1"/>
</dbReference>
<dbReference type="Pfam" id="PF02889">
    <property type="entry name" value="Sec63"/>
    <property type="match status" value="2"/>
</dbReference>
<accession>A0A816SK48</accession>
<dbReference type="PANTHER" id="PTHR24075:SF5">
    <property type="entry name" value="U5 SMALL NUCLEAR RIBONUCLEOPROTEIN 200 KDA HELICASE"/>
    <property type="match status" value="1"/>
</dbReference>
<dbReference type="AlphaFoldDB" id="A0A816SK48"/>
<dbReference type="SUPFAM" id="SSF81296">
    <property type="entry name" value="E set domains"/>
    <property type="match status" value="1"/>
</dbReference>
<dbReference type="Gene3D" id="2.60.40.150">
    <property type="entry name" value="C2 domain"/>
    <property type="match status" value="1"/>
</dbReference>
<dbReference type="SMR" id="A0A816SK48"/>
<organism evidence="9">
    <name type="scientific">Brassica napus</name>
    <name type="common">Rape</name>
    <dbReference type="NCBI Taxonomy" id="3708"/>
    <lineage>
        <taxon>Eukaryota</taxon>
        <taxon>Viridiplantae</taxon>
        <taxon>Streptophyta</taxon>
        <taxon>Embryophyta</taxon>
        <taxon>Tracheophyta</taxon>
        <taxon>Spermatophyta</taxon>
        <taxon>Magnoliopsida</taxon>
        <taxon>eudicotyledons</taxon>
        <taxon>Gunneridae</taxon>
        <taxon>Pentapetalae</taxon>
        <taxon>rosids</taxon>
        <taxon>malvids</taxon>
        <taxon>Brassicales</taxon>
        <taxon>Brassicaceae</taxon>
        <taxon>Brassiceae</taxon>
        <taxon>Brassica</taxon>
    </lineage>
</organism>
<dbReference type="InterPro" id="IPR035892">
    <property type="entry name" value="C2_domain_sf"/>
</dbReference>
<protein>
    <submittedName>
        <fullName evidence="9">(rape) hypothetical protein</fullName>
    </submittedName>
</protein>
<keyword evidence="5" id="KW-1133">Transmembrane helix</keyword>
<evidence type="ECO:0000256" key="5">
    <source>
        <dbReference type="ARBA" id="ARBA00022989"/>
    </source>
</evidence>
<dbReference type="InterPro" id="IPR004179">
    <property type="entry name" value="Sec63-dom"/>
</dbReference>
<dbReference type="PANTHER" id="PTHR24075">
    <property type="entry name" value="SEC63 DOMAIN-CONTAINING"/>
    <property type="match status" value="1"/>
</dbReference>
<evidence type="ECO:0000256" key="7">
    <source>
        <dbReference type="ARBA" id="ARBA00023186"/>
    </source>
</evidence>
<keyword evidence="3" id="KW-0812">Transmembrane</keyword>
<evidence type="ECO:0000256" key="3">
    <source>
        <dbReference type="ARBA" id="ARBA00022692"/>
    </source>
</evidence>
<comment type="subcellular location">
    <subcellularLocation>
        <location evidence="2">Endoplasmic reticulum</location>
    </subcellularLocation>
    <subcellularLocation>
        <location evidence="1">Membrane</location>
        <topology evidence="1">Multi-pass membrane protein</topology>
    </subcellularLocation>
</comment>
<evidence type="ECO:0000313" key="9">
    <source>
        <dbReference type="EMBL" id="CAF2084609.1"/>
    </source>
</evidence>
<sequence>MDLSALNLGMIASYYCISYTTIERFSSLLSSKTKTKGLLEILTSASEYDMIPIRPGEEERVQRLINHQRFSFENPNWTDPLVRSFYLQPDCFPNIDLSYEVVGGEEVTTGKEVTLQVMLERDMEGRTEVGAVDALRYPKKKEEGWWLVVGDTKTNQLVAIKRVSLQKKAKLKQERSHTHCT</sequence>
<dbReference type="SMART" id="SM00973">
    <property type="entry name" value="Sec63"/>
    <property type="match status" value="1"/>
</dbReference>
<feature type="domain" description="SEC63" evidence="8">
    <location>
        <begin position="5"/>
        <end position="179"/>
    </location>
</feature>
<name>A0A816SK48_BRANA</name>
<keyword evidence="4" id="KW-0256">Endoplasmic reticulum</keyword>
<gene>
    <name evidence="9" type="ORF">DARMORV10_A06P16960.1</name>
</gene>
<evidence type="ECO:0000256" key="2">
    <source>
        <dbReference type="ARBA" id="ARBA00004240"/>
    </source>
</evidence>
<keyword evidence="7" id="KW-0143">Chaperone</keyword>
<evidence type="ECO:0000256" key="4">
    <source>
        <dbReference type="ARBA" id="ARBA00022824"/>
    </source>
</evidence>
<dbReference type="GO" id="GO:0005783">
    <property type="term" value="C:endoplasmic reticulum"/>
    <property type="evidence" value="ECO:0007669"/>
    <property type="project" value="UniProtKB-SubCell"/>
</dbReference>